<gene>
    <name evidence="1" type="ordered locus">Geob_1042</name>
</gene>
<dbReference type="eggNOG" id="COG3209">
    <property type="taxonomic scope" value="Bacteria"/>
</dbReference>
<dbReference type="HOGENOM" id="CLU_993090_0_0_7"/>
<dbReference type="STRING" id="316067.Geob_1042"/>
<dbReference type="KEGG" id="geo:Geob_1042"/>
<accession>B9M2M3</accession>
<evidence type="ECO:0000313" key="1">
    <source>
        <dbReference type="EMBL" id="ACM19402.1"/>
    </source>
</evidence>
<dbReference type="InterPro" id="IPR031325">
    <property type="entry name" value="RHS_repeat"/>
</dbReference>
<dbReference type="InterPro" id="IPR006530">
    <property type="entry name" value="YD"/>
</dbReference>
<dbReference type="RefSeq" id="WP_012646131.1">
    <property type="nucleotide sequence ID" value="NC_011979.1"/>
</dbReference>
<protein>
    <submittedName>
        <fullName evidence="1">RHS repeat protein</fullName>
    </submittedName>
</protein>
<dbReference type="Pfam" id="PF05593">
    <property type="entry name" value="RHS_repeat"/>
    <property type="match status" value="4"/>
</dbReference>
<dbReference type="InterPro" id="IPR050708">
    <property type="entry name" value="T6SS_VgrG/RHS"/>
</dbReference>
<dbReference type="AlphaFoldDB" id="B9M2M3"/>
<dbReference type="PANTHER" id="PTHR32305">
    <property type="match status" value="1"/>
</dbReference>
<dbReference type="Proteomes" id="UP000007721">
    <property type="component" value="Chromosome"/>
</dbReference>
<dbReference type="Gene3D" id="2.180.10.10">
    <property type="entry name" value="RHS repeat-associated core"/>
    <property type="match status" value="1"/>
</dbReference>
<name>B9M2M3_GEODF</name>
<reference evidence="1 2" key="1">
    <citation type="submission" date="2009-01" db="EMBL/GenBank/DDBJ databases">
        <title>Complete sequence of Geobacter sp. FRC-32.</title>
        <authorList>
            <consortium name="US DOE Joint Genome Institute"/>
            <person name="Lucas S."/>
            <person name="Copeland A."/>
            <person name="Lapidus A."/>
            <person name="Glavina del Rio T."/>
            <person name="Dalin E."/>
            <person name="Tice H."/>
            <person name="Bruce D."/>
            <person name="Goodwin L."/>
            <person name="Pitluck S."/>
            <person name="Saunders E."/>
            <person name="Brettin T."/>
            <person name="Detter J.C."/>
            <person name="Han C."/>
            <person name="Larimer F."/>
            <person name="Land M."/>
            <person name="Hauser L."/>
            <person name="Kyrpides N."/>
            <person name="Ovchinnikova G."/>
            <person name="Kostka J."/>
            <person name="Richardson P."/>
        </authorList>
    </citation>
    <scope>NUCLEOTIDE SEQUENCE [LARGE SCALE GENOMIC DNA]</scope>
    <source>
        <strain evidence="2">DSM 22248 / JCM 15807 / FRC-32</strain>
    </source>
</reference>
<proteinExistence type="predicted"/>
<evidence type="ECO:0000313" key="2">
    <source>
        <dbReference type="Proteomes" id="UP000007721"/>
    </source>
</evidence>
<dbReference type="PANTHER" id="PTHR32305:SF15">
    <property type="entry name" value="PROTEIN RHSA-RELATED"/>
    <property type="match status" value="1"/>
</dbReference>
<organism evidence="1 2">
    <name type="scientific">Geotalea daltonii (strain DSM 22248 / JCM 15807 / FRC-32)</name>
    <name type="common">Geobacter daltonii</name>
    <dbReference type="NCBI Taxonomy" id="316067"/>
    <lineage>
        <taxon>Bacteria</taxon>
        <taxon>Pseudomonadati</taxon>
        <taxon>Thermodesulfobacteriota</taxon>
        <taxon>Desulfuromonadia</taxon>
        <taxon>Geobacterales</taxon>
        <taxon>Geobacteraceae</taxon>
        <taxon>Geotalea</taxon>
    </lineage>
</organism>
<keyword evidence="2" id="KW-1185">Reference proteome</keyword>
<dbReference type="NCBIfam" id="TIGR01643">
    <property type="entry name" value="YD_repeat_2x"/>
    <property type="match status" value="6"/>
</dbReference>
<dbReference type="EMBL" id="CP001390">
    <property type="protein sequence ID" value="ACM19402.1"/>
    <property type="molecule type" value="Genomic_DNA"/>
</dbReference>
<sequence length="280" mass="30844">MKILRGRSENLKGASLLYCISQHFRTDVQDVTTFTYDANGNMLTKTEPLIGTTTYDNYDALGNPGTITDANGNATIYTYDAAGRVLTVKAPGDTNYTEYIYTASGCGSCGGATTRIGTIIQPEGNRIDYTYDTNGKLQKITDSQNNSINYSYDSEGNKLKEEIKDPSGILQKTISYQYDVINRLKQIKNPDATYTEFGYDALGNRTSSKNPKQNLTTSQYDALSRLTATIQPGNVTTGFTYDTNNNLTTVTDANSNSTTYKYDDLNGRLGGRCLLINYCH</sequence>